<gene>
    <name evidence="5" type="ORF">SAMN04488132_10999</name>
</gene>
<dbReference type="RefSeq" id="WP_176113023.1">
    <property type="nucleotide sequence ID" value="NZ_FUWH01000009.1"/>
</dbReference>
<keyword evidence="2 5" id="KW-0645">Protease</keyword>
<evidence type="ECO:0000256" key="1">
    <source>
        <dbReference type="ARBA" id="ARBA00010541"/>
    </source>
</evidence>
<keyword evidence="3" id="KW-0378">Hydrolase</keyword>
<dbReference type="PANTHER" id="PTHR43343:SF3">
    <property type="entry name" value="PROTEASE DO-LIKE 8, CHLOROPLASTIC"/>
    <property type="match status" value="1"/>
</dbReference>
<evidence type="ECO:0000256" key="4">
    <source>
        <dbReference type="SAM" id="Phobius"/>
    </source>
</evidence>
<evidence type="ECO:0000313" key="5">
    <source>
        <dbReference type="EMBL" id="SKA07057.1"/>
    </source>
</evidence>
<keyword evidence="6" id="KW-1185">Reference proteome</keyword>
<comment type="similarity">
    <text evidence="1">Belongs to the peptidase S1C family.</text>
</comment>
<name>A0A1T4QTW3_9BACT</name>
<dbReference type="Pfam" id="PF13365">
    <property type="entry name" value="Trypsin_2"/>
    <property type="match status" value="1"/>
</dbReference>
<dbReference type="SUPFAM" id="SSF50494">
    <property type="entry name" value="Trypsin-like serine proteases"/>
    <property type="match status" value="1"/>
</dbReference>
<dbReference type="PANTHER" id="PTHR43343">
    <property type="entry name" value="PEPTIDASE S12"/>
    <property type="match status" value="1"/>
</dbReference>
<sequence>MEDMLLMEAIERYLGGDMNASERAYFEELRKNTPEIDQMVVEHSMFLHQMDMYASHRSLKHSLHEAHARLLERGDINEGGELSAKGKVIQLWNKYKRVTAIAASVGGIIALVISGLMLYFGPAVNGNQLEQLGKDIADIKRNQQVQGSIINEVKSKIPADVRFISGGSGFLIDTKGYIVTNAHVLKGSGAIVMNNKGQEFRANILHIDQEKDLAILKINDKDFKPITSLPYSIRKSNVELGETLYTLGYPRTDNDIVLGMGYMSAQTGFNGDSLSYQVQISANPGNSGGPVLNNNGEVIGVLSTRQAQAEGVAFAVKSKNIYRIVDNLKKADSSVSRIKLPARSTIKGQQLKQQIAEVKDCVFYVKSYTK</sequence>
<dbReference type="InterPro" id="IPR009003">
    <property type="entry name" value="Peptidase_S1_PA"/>
</dbReference>
<reference evidence="5 6" key="1">
    <citation type="submission" date="2017-02" db="EMBL/GenBank/DDBJ databases">
        <authorList>
            <person name="Peterson S.W."/>
        </authorList>
    </citation>
    <scope>NUCLEOTIDE SEQUENCE [LARGE SCALE GENOMIC DNA]</scope>
    <source>
        <strain evidence="5 6">DSM 22335</strain>
    </source>
</reference>
<keyword evidence="4" id="KW-1133">Transmembrane helix</keyword>
<organism evidence="5 6">
    <name type="scientific">Sediminibacterium ginsengisoli</name>
    <dbReference type="NCBI Taxonomy" id="413434"/>
    <lineage>
        <taxon>Bacteria</taxon>
        <taxon>Pseudomonadati</taxon>
        <taxon>Bacteroidota</taxon>
        <taxon>Chitinophagia</taxon>
        <taxon>Chitinophagales</taxon>
        <taxon>Chitinophagaceae</taxon>
        <taxon>Sediminibacterium</taxon>
    </lineage>
</organism>
<dbReference type="Gene3D" id="2.40.10.10">
    <property type="entry name" value="Trypsin-like serine proteases"/>
    <property type="match status" value="2"/>
</dbReference>
<evidence type="ECO:0000256" key="2">
    <source>
        <dbReference type="ARBA" id="ARBA00022670"/>
    </source>
</evidence>
<dbReference type="PRINTS" id="PR00834">
    <property type="entry name" value="PROTEASES2C"/>
</dbReference>
<dbReference type="GO" id="GO:0006508">
    <property type="term" value="P:proteolysis"/>
    <property type="evidence" value="ECO:0007669"/>
    <property type="project" value="UniProtKB-KW"/>
</dbReference>
<dbReference type="AlphaFoldDB" id="A0A1T4QTW3"/>
<dbReference type="InterPro" id="IPR043504">
    <property type="entry name" value="Peptidase_S1_PA_chymotrypsin"/>
</dbReference>
<dbReference type="STRING" id="413434.SAMN04488132_10999"/>
<dbReference type="GO" id="GO:0004252">
    <property type="term" value="F:serine-type endopeptidase activity"/>
    <property type="evidence" value="ECO:0007669"/>
    <property type="project" value="InterPro"/>
</dbReference>
<dbReference type="EMBL" id="FUWH01000009">
    <property type="protein sequence ID" value="SKA07057.1"/>
    <property type="molecule type" value="Genomic_DNA"/>
</dbReference>
<dbReference type="InterPro" id="IPR051201">
    <property type="entry name" value="Chloro_Bact_Ser_Proteases"/>
</dbReference>
<dbReference type="InterPro" id="IPR001940">
    <property type="entry name" value="Peptidase_S1C"/>
</dbReference>
<feature type="transmembrane region" description="Helical" evidence="4">
    <location>
        <begin position="98"/>
        <end position="120"/>
    </location>
</feature>
<keyword evidence="4" id="KW-0472">Membrane</keyword>
<dbReference type="Proteomes" id="UP000190888">
    <property type="component" value="Unassembled WGS sequence"/>
</dbReference>
<protein>
    <submittedName>
        <fullName evidence="5">Serine protease, S1-C subfamily, contains C-terminal PDZ domain</fullName>
    </submittedName>
</protein>
<accession>A0A1T4QTW3</accession>
<keyword evidence="4" id="KW-0812">Transmembrane</keyword>
<evidence type="ECO:0000313" key="6">
    <source>
        <dbReference type="Proteomes" id="UP000190888"/>
    </source>
</evidence>
<evidence type="ECO:0000256" key="3">
    <source>
        <dbReference type="ARBA" id="ARBA00022801"/>
    </source>
</evidence>
<proteinExistence type="inferred from homology"/>